<organism evidence="2 3">
    <name type="scientific">Streblomastix strix</name>
    <dbReference type="NCBI Taxonomy" id="222440"/>
    <lineage>
        <taxon>Eukaryota</taxon>
        <taxon>Metamonada</taxon>
        <taxon>Preaxostyla</taxon>
        <taxon>Oxymonadida</taxon>
        <taxon>Streblomastigidae</taxon>
        <taxon>Streblomastix</taxon>
    </lineage>
</organism>
<comment type="caution">
    <text evidence="2">The sequence shown here is derived from an EMBL/GenBank/DDBJ whole genome shotgun (WGS) entry which is preliminary data.</text>
</comment>
<evidence type="ECO:0000313" key="3">
    <source>
        <dbReference type="Proteomes" id="UP000324800"/>
    </source>
</evidence>
<dbReference type="SUPFAM" id="SSF53098">
    <property type="entry name" value="Ribonuclease H-like"/>
    <property type="match status" value="1"/>
</dbReference>
<dbReference type="GO" id="GO:0003676">
    <property type="term" value="F:nucleic acid binding"/>
    <property type="evidence" value="ECO:0007669"/>
    <property type="project" value="InterPro"/>
</dbReference>
<accession>A0A5J4WZP5</accession>
<name>A0A5J4WZP5_9EUKA</name>
<proteinExistence type="predicted"/>
<feature type="domain" description="Tc1-like transposase DDE" evidence="1">
    <location>
        <begin position="116"/>
        <end position="251"/>
    </location>
</feature>
<dbReference type="PANTHER" id="PTHR46564">
    <property type="entry name" value="TRANSPOSASE"/>
    <property type="match status" value="1"/>
</dbReference>
<dbReference type="InterPro" id="IPR038717">
    <property type="entry name" value="Tc1-like_DDE_dom"/>
</dbReference>
<dbReference type="Gene3D" id="3.30.420.10">
    <property type="entry name" value="Ribonuclease H-like superfamily/Ribonuclease H"/>
    <property type="match status" value="1"/>
</dbReference>
<dbReference type="NCBIfam" id="NF033545">
    <property type="entry name" value="transpos_IS630"/>
    <property type="match status" value="1"/>
</dbReference>
<dbReference type="EMBL" id="SNRW01000557">
    <property type="protein sequence ID" value="KAA6400464.1"/>
    <property type="molecule type" value="Genomic_DNA"/>
</dbReference>
<sequence length="293" mass="33923">MLLHKEKLELFFSLQLRIIALKLLNLHFSVSVVSSIINISKRPLYYLSQSVRQRAEIAAPGKPGRKRQIDRIVDNYVTLVQRCSLSLIPFSRNENRVKDLRVVALQKISETSDDDLLLLDETRFNLRITKLFGWSPKGKKATTLVTASKGQNLSVIAFISCRGLEAYEVTDGAFNGELLCDFLESFDEEILISRKIVMDNARWHYNEEAQRLISERGCEVIFNAPYSPQLNPIEEVFNLAKQRYRCIRPLADTRDIMRQYVHEIFTGLFTNNFTAYLAHMREWAVKGINREDF</sequence>
<dbReference type="InterPro" id="IPR036397">
    <property type="entry name" value="RNaseH_sf"/>
</dbReference>
<dbReference type="InterPro" id="IPR047655">
    <property type="entry name" value="Transpos_IS630-like"/>
</dbReference>
<dbReference type="AlphaFoldDB" id="A0A5J4WZP5"/>
<dbReference type="InterPro" id="IPR012337">
    <property type="entry name" value="RNaseH-like_sf"/>
</dbReference>
<gene>
    <name evidence="2" type="ORF">EZS28_004003</name>
</gene>
<dbReference type="OrthoDB" id="8928061at2759"/>
<dbReference type="PANTHER" id="PTHR46564:SF1">
    <property type="entry name" value="TRANSPOSASE"/>
    <property type="match status" value="1"/>
</dbReference>
<dbReference type="Pfam" id="PF13358">
    <property type="entry name" value="DDE_3"/>
    <property type="match status" value="1"/>
</dbReference>
<evidence type="ECO:0000259" key="1">
    <source>
        <dbReference type="Pfam" id="PF13358"/>
    </source>
</evidence>
<evidence type="ECO:0000313" key="2">
    <source>
        <dbReference type="EMBL" id="KAA6400464.1"/>
    </source>
</evidence>
<dbReference type="Proteomes" id="UP000324800">
    <property type="component" value="Unassembled WGS sequence"/>
</dbReference>
<reference evidence="2 3" key="1">
    <citation type="submission" date="2019-03" db="EMBL/GenBank/DDBJ databases">
        <title>Single cell metagenomics reveals metabolic interactions within the superorganism composed of flagellate Streblomastix strix and complex community of Bacteroidetes bacteria on its surface.</title>
        <authorList>
            <person name="Treitli S.C."/>
            <person name="Kolisko M."/>
            <person name="Husnik F."/>
            <person name="Keeling P."/>
            <person name="Hampl V."/>
        </authorList>
    </citation>
    <scope>NUCLEOTIDE SEQUENCE [LARGE SCALE GENOMIC DNA]</scope>
    <source>
        <strain evidence="2">ST1C</strain>
    </source>
</reference>
<protein>
    <recommendedName>
        <fullName evidence="1">Tc1-like transposase DDE domain-containing protein</fullName>
    </recommendedName>
</protein>